<sequence length="351" mass="37510">MRDLWDFSERLAQRMVEAPKVVWGLSVVYVDASLGNFIALQLTGCAAFGCFSSRRFVTHTIKYQPLQLSMSKYYLLPVLAIATSASLTAQNVIFQDDFSSYGDGGSLNGANWNPKWQTGTNQQNLIMGTGSGTAAFDLSQAERNYHMSSQYGFSLTGSDTASMSIDFRYTHNDQGNLTTNLNTAFFQLGFTTSPDWYDGANKTGGAANRGDGLGLAFGGSPWVGGNELHLDSGIDTSAGGTSQWFTLSADVTVVDGTYWLTHSLTLVDGTVIFEGPAVDTGTIAGTEIYSLITTGWNNVGPDALGDYTNITGVEMDNFVATSSVPEPSAYALLVGAIALGSVITRRRAART</sequence>
<dbReference type="HOGENOM" id="CLU_789204_0_0_0"/>
<dbReference type="NCBIfam" id="TIGR02595">
    <property type="entry name" value="PEP_CTERM"/>
    <property type="match status" value="1"/>
</dbReference>
<reference evidence="1 2" key="1">
    <citation type="journal article" date="2010" name="Stand. Genomic Sci.">
        <title>Complete genome sequence of Coraliomargarita akajimensis type strain (04OKA010-24).</title>
        <authorList>
            <person name="Mavromatis K."/>
            <person name="Abt B."/>
            <person name="Brambilla E."/>
            <person name="Lapidus A."/>
            <person name="Copeland A."/>
            <person name="Deshpande S."/>
            <person name="Nolan M."/>
            <person name="Lucas S."/>
            <person name="Tice H."/>
            <person name="Cheng J.F."/>
            <person name="Han C."/>
            <person name="Detter J.C."/>
            <person name="Woyke T."/>
            <person name="Goodwin L."/>
            <person name="Pitluck S."/>
            <person name="Held B."/>
            <person name="Brettin T."/>
            <person name="Tapia R."/>
            <person name="Ivanova N."/>
            <person name="Mikhailova N."/>
            <person name="Pati A."/>
            <person name="Liolios K."/>
            <person name="Chen A."/>
            <person name="Palaniappan K."/>
            <person name="Land M."/>
            <person name="Hauser L."/>
            <person name="Chang Y.J."/>
            <person name="Jeffries C.D."/>
            <person name="Rohde M."/>
            <person name="Goker M."/>
            <person name="Bristow J."/>
            <person name="Eisen J.A."/>
            <person name="Markowitz V."/>
            <person name="Hugenholtz P."/>
            <person name="Klenk H.P."/>
            <person name="Kyrpides N.C."/>
        </authorList>
    </citation>
    <scope>NUCLEOTIDE SEQUENCE [LARGE SCALE GENOMIC DNA]</scope>
    <source>
        <strain evidence="2">DSM 45221 / IAM 15411 / JCM 23193 / KCTC 12865</strain>
    </source>
</reference>
<dbReference type="EMBL" id="CP001998">
    <property type="protein sequence ID" value="ADE53784.1"/>
    <property type="molecule type" value="Genomic_DNA"/>
</dbReference>
<proteinExistence type="predicted"/>
<dbReference type="eggNOG" id="COG3507">
    <property type="taxonomic scope" value="Bacteria"/>
</dbReference>
<keyword evidence="2" id="KW-1185">Reference proteome</keyword>
<gene>
    <name evidence="1" type="ordered locus">Caka_0760</name>
</gene>
<protein>
    <recommendedName>
        <fullName evidence="3">PEP-CTERM protein-sorting domain-containing protein</fullName>
    </recommendedName>
</protein>
<evidence type="ECO:0008006" key="3">
    <source>
        <dbReference type="Google" id="ProtNLM"/>
    </source>
</evidence>
<dbReference type="InterPro" id="IPR013424">
    <property type="entry name" value="Ice-binding_C"/>
</dbReference>
<dbReference type="OrthoDB" id="203253at2"/>
<evidence type="ECO:0000313" key="2">
    <source>
        <dbReference type="Proteomes" id="UP000000925"/>
    </source>
</evidence>
<dbReference type="AlphaFoldDB" id="D5EPP7"/>
<dbReference type="KEGG" id="caa:Caka_0760"/>
<evidence type="ECO:0000313" key="1">
    <source>
        <dbReference type="EMBL" id="ADE53784.1"/>
    </source>
</evidence>
<name>D5EPP7_CORAD</name>
<dbReference type="Proteomes" id="UP000000925">
    <property type="component" value="Chromosome"/>
</dbReference>
<accession>D5EPP7</accession>
<organism evidence="1 2">
    <name type="scientific">Coraliomargarita akajimensis (strain DSM 45221 / IAM 15411 / JCM 23193 / KCTC 12865 / 04OKA010-24)</name>
    <dbReference type="NCBI Taxonomy" id="583355"/>
    <lineage>
        <taxon>Bacteria</taxon>
        <taxon>Pseudomonadati</taxon>
        <taxon>Verrucomicrobiota</taxon>
        <taxon>Opitutia</taxon>
        <taxon>Puniceicoccales</taxon>
        <taxon>Coraliomargaritaceae</taxon>
        <taxon>Coraliomargarita</taxon>
    </lineage>
</organism>